<gene>
    <name evidence="2" type="ORF">TCM_035732</name>
</gene>
<dbReference type="eggNOG" id="ENOG502S6XC">
    <property type="taxonomic scope" value="Eukaryota"/>
</dbReference>
<dbReference type="InParanoid" id="A0A061FQN0"/>
<dbReference type="Proteomes" id="UP000026915">
    <property type="component" value="Chromosome 8"/>
</dbReference>
<protein>
    <recommendedName>
        <fullName evidence="1">Retrotransposon gag domain-containing protein</fullName>
    </recommendedName>
</protein>
<evidence type="ECO:0000259" key="1">
    <source>
        <dbReference type="Pfam" id="PF03732"/>
    </source>
</evidence>
<feature type="domain" description="Retrotransposon gag" evidence="1">
    <location>
        <begin position="80"/>
        <end position="166"/>
    </location>
</feature>
<keyword evidence="3" id="KW-1185">Reference proteome</keyword>
<evidence type="ECO:0000313" key="3">
    <source>
        <dbReference type="Proteomes" id="UP000026915"/>
    </source>
</evidence>
<reference evidence="2 3" key="1">
    <citation type="journal article" date="2013" name="Genome Biol.">
        <title>The genome sequence of the most widely cultivated cacao type and its use to identify candidate genes regulating pod color.</title>
        <authorList>
            <person name="Motamayor J.C."/>
            <person name="Mockaitis K."/>
            <person name="Schmutz J."/>
            <person name="Haiminen N."/>
            <person name="Iii D.L."/>
            <person name="Cornejo O."/>
            <person name="Findley S.D."/>
            <person name="Zheng P."/>
            <person name="Utro F."/>
            <person name="Royaert S."/>
            <person name="Saski C."/>
            <person name="Jenkins J."/>
            <person name="Podicheti R."/>
            <person name="Zhao M."/>
            <person name="Scheffler B.E."/>
            <person name="Stack J.C."/>
            <person name="Feltus F.A."/>
            <person name="Mustiga G.M."/>
            <person name="Amores F."/>
            <person name="Phillips W."/>
            <person name="Marelli J.P."/>
            <person name="May G.D."/>
            <person name="Shapiro H."/>
            <person name="Ma J."/>
            <person name="Bustamante C.D."/>
            <person name="Schnell R.J."/>
            <person name="Main D."/>
            <person name="Gilbert D."/>
            <person name="Parida L."/>
            <person name="Kuhn D.N."/>
        </authorList>
    </citation>
    <scope>NUCLEOTIDE SEQUENCE [LARGE SCALE GENOMIC DNA]</scope>
    <source>
        <strain evidence="3">cv. Matina 1-6</strain>
    </source>
</reference>
<sequence length="175" mass="20359">MGSSFEDSDYQSYEEINWGNVMVTLGEFMKLKPPSFLGAKSTEDPQVFLDEMDKICTALGCSSHQVVELTGFRMMEVVQIWFATLKHCRLPGSAPFSWEKFTQAFMDRFLLESVRDAKAQEFETLMQALGMTVSDYDIQFTQLSRYTPYLVQTERERIKRFIKGLHRTIYIILVF</sequence>
<organism evidence="2 3">
    <name type="scientific">Theobroma cacao</name>
    <name type="common">Cacao</name>
    <name type="synonym">Cocoa</name>
    <dbReference type="NCBI Taxonomy" id="3641"/>
    <lineage>
        <taxon>Eukaryota</taxon>
        <taxon>Viridiplantae</taxon>
        <taxon>Streptophyta</taxon>
        <taxon>Embryophyta</taxon>
        <taxon>Tracheophyta</taxon>
        <taxon>Spermatophyta</taxon>
        <taxon>Magnoliopsida</taxon>
        <taxon>eudicotyledons</taxon>
        <taxon>Gunneridae</taxon>
        <taxon>Pentapetalae</taxon>
        <taxon>rosids</taxon>
        <taxon>malvids</taxon>
        <taxon>Malvales</taxon>
        <taxon>Malvaceae</taxon>
        <taxon>Byttnerioideae</taxon>
        <taxon>Theobroma</taxon>
    </lineage>
</organism>
<dbReference type="AlphaFoldDB" id="A0A061FQN0"/>
<accession>A0A061FQN0</accession>
<proteinExistence type="predicted"/>
<dbReference type="EMBL" id="CM001886">
    <property type="protein sequence ID" value="EOY16839.1"/>
    <property type="molecule type" value="Genomic_DNA"/>
</dbReference>
<dbReference type="Pfam" id="PF03732">
    <property type="entry name" value="Retrotrans_gag"/>
    <property type="match status" value="1"/>
</dbReference>
<evidence type="ECO:0000313" key="2">
    <source>
        <dbReference type="EMBL" id="EOY16839.1"/>
    </source>
</evidence>
<name>A0A061FQN0_THECC</name>
<dbReference type="HOGENOM" id="CLU_131210_0_0_1"/>
<dbReference type="OMA" id="LWWRENG"/>
<dbReference type="Gramene" id="EOY16839">
    <property type="protein sequence ID" value="EOY16839"/>
    <property type="gene ID" value="TCM_035732"/>
</dbReference>
<dbReference type="InterPro" id="IPR005162">
    <property type="entry name" value="Retrotrans_gag_dom"/>
</dbReference>